<dbReference type="SUPFAM" id="SSF49452">
    <property type="entry name" value="Starch-binding domain-like"/>
    <property type="match status" value="1"/>
</dbReference>
<dbReference type="GO" id="GO:0016787">
    <property type="term" value="F:hydrolase activity"/>
    <property type="evidence" value="ECO:0007669"/>
    <property type="project" value="UniProtKB-KW"/>
</dbReference>
<dbReference type="InterPro" id="IPR002044">
    <property type="entry name" value="CBM20"/>
</dbReference>
<dbReference type="Pfam" id="PF00756">
    <property type="entry name" value="Esterase"/>
    <property type="match status" value="1"/>
</dbReference>
<feature type="chain" id="PRO_5046800230" evidence="1">
    <location>
        <begin position="20"/>
        <end position="471"/>
    </location>
</feature>
<dbReference type="PROSITE" id="PS51166">
    <property type="entry name" value="CBM20"/>
    <property type="match status" value="1"/>
</dbReference>
<keyword evidence="4" id="KW-1185">Reference proteome</keyword>
<dbReference type="InterPro" id="IPR013783">
    <property type="entry name" value="Ig-like_fold"/>
</dbReference>
<keyword evidence="1" id="KW-0732">Signal</keyword>
<dbReference type="Gene3D" id="3.40.50.1820">
    <property type="entry name" value="alpha/beta hydrolase"/>
    <property type="match status" value="1"/>
</dbReference>
<gene>
    <name evidence="3" type="ORF">MUN86_08190</name>
</gene>
<dbReference type="PANTHER" id="PTHR48098">
    <property type="entry name" value="ENTEROCHELIN ESTERASE-RELATED"/>
    <property type="match status" value="1"/>
</dbReference>
<proteinExistence type="predicted"/>
<protein>
    <submittedName>
        <fullName evidence="3">Alpha/beta hydrolase-fold protein</fullName>
    </submittedName>
</protein>
<feature type="signal peptide" evidence="1">
    <location>
        <begin position="1"/>
        <end position="19"/>
    </location>
</feature>
<evidence type="ECO:0000313" key="3">
    <source>
        <dbReference type="EMBL" id="UOQ67824.1"/>
    </source>
</evidence>
<reference evidence="3" key="1">
    <citation type="submission" date="2022-04" db="EMBL/GenBank/DDBJ databases">
        <title>Hymenobacter sp. isolated from the air.</title>
        <authorList>
            <person name="Won M."/>
            <person name="Lee C.-M."/>
            <person name="Woen H.-Y."/>
            <person name="Kwon S.-W."/>
        </authorList>
    </citation>
    <scope>NUCLEOTIDE SEQUENCE</scope>
    <source>
        <strain evidence="3">5420S-77</strain>
    </source>
</reference>
<dbReference type="EMBL" id="CP095061">
    <property type="protein sequence ID" value="UOQ67824.1"/>
    <property type="molecule type" value="Genomic_DNA"/>
</dbReference>
<evidence type="ECO:0000256" key="1">
    <source>
        <dbReference type="SAM" id="SignalP"/>
    </source>
</evidence>
<name>A0ABY4GBK7_9BACT</name>
<dbReference type="Gene3D" id="2.60.40.10">
    <property type="entry name" value="Immunoglobulins"/>
    <property type="match status" value="1"/>
</dbReference>
<dbReference type="InterPro" id="IPR013784">
    <property type="entry name" value="Carb-bd-like_fold"/>
</dbReference>
<dbReference type="Proteomes" id="UP000830401">
    <property type="component" value="Chromosome"/>
</dbReference>
<dbReference type="PANTHER" id="PTHR48098:SF6">
    <property type="entry name" value="FERRI-BACILLIBACTIN ESTERASE BESA"/>
    <property type="match status" value="1"/>
</dbReference>
<accession>A0ABY4GBK7</accession>
<dbReference type="InterPro" id="IPR050583">
    <property type="entry name" value="Mycobacterial_A85_antigen"/>
</dbReference>
<organism evidence="3 4">
    <name type="scientific">Hymenobacter volaticus</name>
    <dbReference type="NCBI Taxonomy" id="2932254"/>
    <lineage>
        <taxon>Bacteria</taxon>
        <taxon>Pseudomonadati</taxon>
        <taxon>Bacteroidota</taxon>
        <taxon>Cytophagia</taxon>
        <taxon>Cytophagales</taxon>
        <taxon>Hymenobacteraceae</taxon>
        <taxon>Hymenobacter</taxon>
    </lineage>
</organism>
<sequence>MRILFLLVGLLVGSSTMLAQTTFRLTRVPATTPANAVLYIAGSFNNWNPGSAAHTFIRNADGSYQLTLPTTVTGPVEFKITRGAWTSSETDAQNNDVANRRYTINKGPATVNLQVLNWKDFGGSSKPCQSTALQPNVQVISTAFEMPQLRRTRRVWIYLPNNYATDTARRYPVLYMHDGQNVFDACTSFAGEWGVDETLSQLQEQGFDFGASIVVAVDHGGTERLNELSPWRNRKLGGGQGDQYVDFLVETLKPYIDSHYRTLSNREFTGIAGSSMGGLISTYAALKYPTVYSKVGVFSPAFWFAQDSLMQYVRQHPANPNTRFYFVCGTTEGSNMVPLMQAMHDALLRGGVPAANLKLNLRADGQHSEWFWRREFPGAYRQLSALVRSKDKESPLPFGAYLNSDGTNLVMHWRYEQVKPILEIEDSKGNTRLRQQVQTDTPISVRQLPKGSYVLRLTTEHQQGTQLLVKQ</sequence>
<evidence type="ECO:0000313" key="4">
    <source>
        <dbReference type="Proteomes" id="UP000830401"/>
    </source>
</evidence>
<dbReference type="InterPro" id="IPR029058">
    <property type="entry name" value="AB_hydrolase_fold"/>
</dbReference>
<dbReference type="InterPro" id="IPR000801">
    <property type="entry name" value="Esterase-like"/>
</dbReference>
<dbReference type="RefSeq" id="WP_245123986.1">
    <property type="nucleotide sequence ID" value="NZ_CP095061.1"/>
</dbReference>
<dbReference type="SUPFAM" id="SSF53474">
    <property type="entry name" value="alpha/beta-Hydrolases"/>
    <property type="match status" value="1"/>
</dbReference>
<feature type="domain" description="CBM20" evidence="2">
    <location>
        <begin position="15"/>
        <end position="120"/>
    </location>
</feature>
<evidence type="ECO:0000259" key="2">
    <source>
        <dbReference type="PROSITE" id="PS51166"/>
    </source>
</evidence>
<keyword evidence="3" id="KW-0378">Hydrolase</keyword>